<evidence type="ECO:0000256" key="3">
    <source>
        <dbReference type="ARBA" id="ARBA00022475"/>
    </source>
</evidence>
<evidence type="ECO:0000256" key="9">
    <source>
        <dbReference type="RuleBase" id="RU367084"/>
    </source>
</evidence>
<name>A0A183EBK0_9BILA</name>
<keyword evidence="8 9" id="KW-0472">Membrane</keyword>
<dbReference type="GO" id="GO:0005886">
    <property type="term" value="C:plasma membrane"/>
    <property type="evidence" value="ECO:0007669"/>
    <property type="project" value="UniProtKB-SubCell"/>
</dbReference>
<dbReference type="Proteomes" id="UP000271098">
    <property type="component" value="Unassembled WGS sequence"/>
</dbReference>
<keyword evidence="5 9" id="KW-0547">Nucleotide-binding</keyword>
<keyword evidence="3" id="KW-1003">Cell membrane</keyword>
<evidence type="ECO:0000256" key="7">
    <source>
        <dbReference type="ARBA" id="ARBA00022840"/>
    </source>
</evidence>
<proteinExistence type="inferred from homology"/>
<dbReference type="PANTHER" id="PTHR12865">
    <property type="entry name" value="PHOSPHATIDYLINOSITOL 4-KINASE TYPE-II"/>
    <property type="match status" value="1"/>
</dbReference>
<evidence type="ECO:0000259" key="10">
    <source>
        <dbReference type="Pfam" id="PF00454"/>
    </source>
</evidence>
<keyword evidence="12" id="KW-1185">Reference proteome</keyword>
<protein>
    <recommendedName>
        <fullName evidence="9">Phosphatidylinositol 4-kinase type 2</fullName>
        <ecNumber evidence="9">2.7.1.67</ecNumber>
    </recommendedName>
</protein>
<dbReference type="PANTHER" id="PTHR12865:SF5">
    <property type="entry name" value="PHOSPHATIDYLINOSITOL 4-KINASE TYPE 2"/>
    <property type="match status" value="1"/>
</dbReference>
<evidence type="ECO:0000256" key="1">
    <source>
        <dbReference type="ARBA" id="ARBA00004236"/>
    </source>
</evidence>
<evidence type="ECO:0000256" key="6">
    <source>
        <dbReference type="ARBA" id="ARBA00022777"/>
    </source>
</evidence>
<dbReference type="Gene3D" id="1.10.1070.20">
    <property type="match status" value="1"/>
</dbReference>
<dbReference type="GO" id="GO:0007032">
    <property type="term" value="P:endosome organization"/>
    <property type="evidence" value="ECO:0007669"/>
    <property type="project" value="TreeGrafter"/>
</dbReference>
<dbReference type="Pfam" id="PF00454">
    <property type="entry name" value="PI3_PI4_kinase"/>
    <property type="match status" value="1"/>
</dbReference>
<evidence type="ECO:0000256" key="5">
    <source>
        <dbReference type="ARBA" id="ARBA00022741"/>
    </source>
</evidence>
<dbReference type="GO" id="GO:0005765">
    <property type="term" value="C:lysosomal membrane"/>
    <property type="evidence" value="ECO:0007669"/>
    <property type="project" value="TreeGrafter"/>
</dbReference>
<evidence type="ECO:0000256" key="4">
    <source>
        <dbReference type="ARBA" id="ARBA00022679"/>
    </source>
</evidence>
<dbReference type="GO" id="GO:0005524">
    <property type="term" value="F:ATP binding"/>
    <property type="evidence" value="ECO:0007669"/>
    <property type="project" value="UniProtKB-UniRule"/>
</dbReference>
<reference evidence="13" key="1">
    <citation type="submission" date="2016-06" db="UniProtKB">
        <authorList>
            <consortium name="WormBaseParasite"/>
        </authorList>
    </citation>
    <scope>IDENTIFICATION</scope>
</reference>
<gene>
    <name evidence="11" type="ORF">GPUH_LOCUS18341</name>
</gene>
<dbReference type="OrthoDB" id="3349449at2759"/>
<keyword evidence="7 9" id="KW-0067">ATP-binding</keyword>
<dbReference type="GO" id="GO:0005768">
    <property type="term" value="C:endosome"/>
    <property type="evidence" value="ECO:0007669"/>
    <property type="project" value="TreeGrafter"/>
</dbReference>
<dbReference type="GO" id="GO:0046854">
    <property type="term" value="P:phosphatidylinositol phosphate biosynthetic process"/>
    <property type="evidence" value="ECO:0007669"/>
    <property type="project" value="UniProtKB-UniRule"/>
</dbReference>
<comment type="subcellular location">
    <subcellularLocation>
        <location evidence="1">Cell membrane</location>
    </subcellularLocation>
    <subcellularLocation>
        <location evidence="9">Membrane</location>
        <topology evidence="9">Peripheral membrane protein</topology>
    </subcellularLocation>
</comment>
<evidence type="ECO:0000313" key="11">
    <source>
        <dbReference type="EMBL" id="VDN31538.1"/>
    </source>
</evidence>
<dbReference type="AlphaFoldDB" id="A0A183EBK0"/>
<keyword evidence="6 9" id="KW-0418">Kinase</keyword>
<dbReference type="WBParaSite" id="GPUH_0001836601-mRNA-1">
    <property type="protein sequence ID" value="GPUH_0001836601-mRNA-1"/>
    <property type="gene ID" value="GPUH_0001836601"/>
</dbReference>
<feature type="domain" description="PI3K/PI4K catalytic" evidence="10">
    <location>
        <begin position="76"/>
        <end position="111"/>
    </location>
</feature>
<dbReference type="InterPro" id="IPR000403">
    <property type="entry name" value="PI3/4_kinase_cat_dom"/>
</dbReference>
<dbReference type="InterPro" id="IPR039756">
    <property type="entry name" value="Lsb6/PI4K2"/>
</dbReference>
<sequence length="120" mass="13481">MHNPIADGLDGCGGDYPAGDTVVPIIVSVLCGQIICQQVRKIMRVICTALQLFVNGYSNACDVVPQWTKEGTTCPLSAEEIERFKYLFQKLCVLDYVIRNTDRHMENWLINIKPYFGAQP</sequence>
<accession>A0A183EBK0</accession>
<organism evidence="13">
    <name type="scientific">Gongylonema pulchrum</name>
    <dbReference type="NCBI Taxonomy" id="637853"/>
    <lineage>
        <taxon>Eukaryota</taxon>
        <taxon>Metazoa</taxon>
        <taxon>Ecdysozoa</taxon>
        <taxon>Nematoda</taxon>
        <taxon>Chromadorea</taxon>
        <taxon>Rhabditida</taxon>
        <taxon>Spirurina</taxon>
        <taxon>Spiruromorpha</taxon>
        <taxon>Spiruroidea</taxon>
        <taxon>Gongylonematidae</taxon>
        <taxon>Gongylonema</taxon>
    </lineage>
</organism>
<comment type="similarity">
    <text evidence="2 9">Belongs to the PI3/PI4-kinase family. Type II PI4K subfamily.</text>
</comment>
<reference evidence="11 12" key="2">
    <citation type="submission" date="2018-11" db="EMBL/GenBank/DDBJ databases">
        <authorList>
            <consortium name="Pathogen Informatics"/>
        </authorList>
    </citation>
    <scope>NUCLEOTIDE SEQUENCE [LARGE SCALE GENOMIC DNA]</scope>
</reference>
<evidence type="ECO:0000313" key="13">
    <source>
        <dbReference type="WBParaSite" id="GPUH_0001836601-mRNA-1"/>
    </source>
</evidence>
<dbReference type="GO" id="GO:0007030">
    <property type="term" value="P:Golgi organization"/>
    <property type="evidence" value="ECO:0007669"/>
    <property type="project" value="TreeGrafter"/>
</dbReference>
<dbReference type="EMBL" id="UYRT01086590">
    <property type="protein sequence ID" value="VDN31538.1"/>
    <property type="molecule type" value="Genomic_DNA"/>
</dbReference>
<evidence type="ECO:0000256" key="8">
    <source>
        <dbReference type="ARBA" id="ARBA00023136"/>
    </source>
</evidence>
<evidence type="ECO:0000313" key="12">
    <source>
        <dbReference type="Proteomes" id="UP000271098"/>
    </source>
</evidence>
<dbReference type="GO" id="GO:0004430">
    <property type="term" value="F:1-phosphatidylinositol 4-kinase activity"/>
    <property type="evidence" value="ECO:0007669"/>
    <property type="project" value="UniProtKB-UniRule"/>
</dbReference>
<dbReference type="GO" id="GO:0005802">
    <property type="term" value="C:trans-Golgi network"/>
    <property type="evidence" value="ECO:0007669"/>
    <property type="project" value="TreeGrafter"/>
</dbReference>
<evidence type="ECO:0000256" key="2">
    <source>
        <dbReference type="ARBA" id="ARBA00008941"/>
    </source>
</evidence>
<comment type="catalytic activity">
    <reaction evidence="9">
        <text>a 1,2-diacyl-sn-glycero-3-phospho-(1D-myo-inositol) + ATP = a 1,2-diacyl-sn-glycero-3-phospho-(1D-myo-inositol 4-phosphate) + ADP + H(+)</text>
        <dbReference type="Rhea" id="RHEA:19877"/>
        <dbReference type="ChEBI" id="CHEBI:15378"/>
        <dbReference type="ChEBI" id="CHEBI:30616"/>
        <dbReference type="ChEBI" id="CHEBI:57880"/>
        <dbReference type="ChEBI" id="CHEBI:58178"/>
        <dbReference type="ChEBI" id="CHEBI:456216"/>
        <dbReference type="EC" id="2.7.1.67"/>
    </reaction>
</comment>
<dbReference type="EC" id="2.7.1.67" evidence="9"/>
<keyword evidence="4 9" id="KW-0808">Transferase</keyword>